<gene>
    <name evidence="1" type="ORF">BCM40_13950</name>
</gene>
<keyword evidence="2" id="KW-1185">Reference proteome</keyword>
<sequence length="81" mass="9574">MVGSLLVDKRIVTHFFVCMWDSPHLVDAFRGLRAEPPRRKLLRGLTTSFFRWKVSDRREFGQWLCDEASAAMQEHIFALRH</sequence>
<name>A0A1C7EL75_9BACL</name>
<dbReference type="AlphaFoldDB" id="A0A1C7EL75"/>
<evidence type="ECO:0000313" key="1">
    <source>
        <dbReference type="EMBL" id="ANU24381.1"/>
    </source>
</evidence>
<proteinExistence type="predicted"/>
<reference evidence="1" key="1">
    <citation type="submission" date="2016-10" db="EMBL/GenBank/DDBJ databases">
        <authorList>
            <person name="See-Too W.S."/>
        </authorList>
    </citation>
    <scope>NUCLEOTIDE SEQUENCE</scope>
    <source>
        <strain evidence="1">DSM 22276</strain>
    </source>
</reference>
<protein>
    <submittedName>
        <fullName evidence="1">Uncharacterized protein</fullName>
    </submittedName>
</protein>
<dbReference type="KEGG" id="pdg:BCM40_13950"/>
<evidence type="ECO:0000313" key="2">
    <source>
        <dbReference type="Proteomes" id="UP000092495"/>
    </source>
</evidence>
<accession>A0A1C7EL75</accession>
<dbReference type="EMBL" id="CP016543">
    <property type="protein sequence ID" value="ANU24381.1"/>
    <property type="molecule type" value="Genomic_DNA"/>
</dbReference>
<dbReference type="Proteomes" id="UP000092495">
    <property type="component" value="Chromosome"/>
</dbReference>
<dbReference type="STRING" id="414778.BCM40_13950"/>
<organism evidence="1 2">
    <name type="scientific">Planococcus donghaensis</name>
    <dbReference type="NCBI Taxonomy" id="414778"/>
    <lineage>
        <taxon>Bacteria</taxon>
        <taxon>Bacillati</taxon>
        <taxon>Bacillota</taxon>
        <taxon>Bacilli</taxon>
        <taxon>Bacillales</taxon>
        <taxon>Caryophanaceae</taxon>
        <taxon>Planococcus</taxon>
    </lineage>
</organism>